<organism evidence="3">
    <name type="scientific">Brugia pahangi</name>
    <name type="common">Filarial nematode worm</name>
    <dbReference type="NCBI Taxonomy" id="6280"/>
    <lineage>
        <taxon>Eukaryota</taxon>
        <taxon>Metazoa</taxon>
        <taxon>Ecdysozoa</taxon>
        <taxon>Nematoda</taxon>
        <taxon>Chromadorea</taxon>
        <taxon>Rhabditida</taxon>
        <taxon>Spirurina</taxon>
        <taxon>Spiruromorpha</taxon>
        <taxon>Filarioidea</taxon>
        <taxon>Onchocercidae</taxon>
        <taxon>Brugia</taxon>
    </lineage>
</organism>
<accession>A0A0N4TV42</accession>
<dbReference type="EMBL" id="UZAD01013310">
    <property type="protein sequence ID" value="VDN93842.1"/>
    <property type="molecule type" value="Genomic_DNA"/>
</dbReference>
<evidence type="ECO:0000313" key="1">
    <source>
        <dbReference type="EMBL" id="VDN93842.1"/>
    </source>
</evidence>
<dbReference type="Proteomes" id="UP000278627">
    <property type="component" value="Unassembled WGS sequence"/>
</dbReference>
<reference evidence="3" key="1">
    <citation type="submission" date="2017-02" db="UniProtKB">
        <authorList>
            <consortium name="WormBaseParasite"/>
        </authorList>
    </citation>
    <scope>IDENTIFICATION</scope>
</reference>
<sequence>MCNTLHPSFFKDQSSFSCMSQTHTFAFDGNRRFQLSTPGSGRSLQDQNSTALMKTCYKCLPLFIMHERNVCHRSQPMMLSMFRHSFETKVYEQEVSKKHCSNLIRNAHVVEMNSDC</sequence>
<evidence type="ECO:0000313" key="2">
    <source>
        <dbReference type="Proteomes" id="UP000278627"/>
    </source>
</evidence>
<keyword evidence="2" id="KW-1185">Reference proteome</keyword>
<reference evidence="1 2" key="2">
    <citation type="submission" date="2018-11" db="EMBL/GenBank/DDBJ databases">
        <authorList>
            <consortium name="Pathogen Informatics"/>
        </authorList>
    </citation>
    <scope>NUCLEOTIDE SEQUENCE [LARGE SCALE GENOMIC DNA]</scope>
</reference>
<protein>
    <submittedName>
        <fullName evidence="3">Ovule protein</fullName>
    </submittedName>
</protein>
<dbReference type="AlphaFoldDB" id="A0A0N4TV42"/>
<gene>
    <name evidence="1" type="ORF">BPAG_LOCUS12656</name>
</gene>
<dbReference type="WBParaSite" id="BPAG_0001269401-mRNA-1">
    <property type="protein sequence ID" value="BPAG_0001269401-mRNA-1"/>
    <property type="gene ID" value="BPAG_0001269401"/>
</dbReference>
<name>A0A0N4TV42_BRUPA</name>
<proteinExistence type="predicted"/>
<evidence type="ECO:0000313" key="3">
    <source>
        <dbReference type="WBParaSite" id="BPAG_0001269401-mRNA-1"/>
    </source>
</evidence>